<evidence type="ECO:0000313" key="6">
    <source>
        <dbReference type="Proteomes" id="UP000095085"/>
    </source>
</evidence>
<dbReference type="CDD" id="cd23645">
    <property type="entry name" value="HFD_Dpb3-like"/>
    <property type="match status" value="1"/>
</dbReference>
<gene>
    <name evidence="5" type="ORF">HYPBUDRAFT_106946</name>
</gene>
<proteinExistence type="predicted"/>
<evidence type="ECO:0000256" key="2">
    <source>
        <dbReference type="ARBA" id="ARBA00023242"/>
    </source>
</evidence>
<evidence type="ECO:0000256" key="1">
    <source>
        <dbReference type="ARBA" id="ARBA00004123"/>
    </source>
</evidence>
<dbReference type="Pfam" id="PF00808">
    <property type="entry name" value="CBFD_NFYB_HMF"/>
    <property type="match status" value="1"/>
</dbReference>
<dbReference type="InterPro" id="IPR003958">
    <property type="entry name" value="CBFA_NFYB_domain"/>
</dbReference>
<dbReference type="STRING" id="984485.A0A1E4RKB3"/>
<evidence type="ECO:0000313" key="5">
    <source>
        <dbReference type="EMBL" id="ODV67683.1"/>
    </source>
</evidence>
<comment type="subcellular location">
    <subcellularLocation>
        <location evidence="1">Nucleus</location>
    </subcellularLocation>
</comment>
<sequence>MSSPIPQSSQNIEVTDNDTPSTTPPAPVSRTATPVADIEMVDANEDHNETLDNNYDVDVEIQGVEDTKAPPAEIEEEEDASLTLPVSKIKKIFKMDPDYLAASQSAVYATGVATELFIQYLVEQASLSAKVDRRKKIVYKDFSNAVSNQEALHFLSDTVPKTQPIGALIENKKVNLNQEDQENFDQQVNINTVDDAGDIEIDDANAQPKKPLTKVAPVLPKGQQTLNFGIQKKEAKPIKKAVIDDLVTADDNMETTPEGEN</sequence>
<dbReference type="RefSeq" id="XP_020076750.1">
    <property type="nucleotide sequence ID" value="XM_020218514.1"/>
</dbReference>
<dbReference type="PANTHER" id="PTHR10252">
    <property type="entry name" value="HISTONE-LIKE TRANSCRIPTION FACTOR CCAAT-RELATED"/>
    <property type="match status" value="1"/>
</dbReference>
<evidence type="ECO:0000256" key="3">
    <source>
        <dbReference type="SAM" id="MobiDB-lite"/>
    </source>
</evidence>
<dbReference type="Gene3D" id="1.10.20.10">
    <property type="entry name" value="Histone, subunit A"/>
    <property type="match status" value="1"/>
</dbReference>
<dbReference type="SUPFAM" id="SSF47113">
    <property type="entry name" value="Histone-fold"/>
    <property type="match status" value="1"/>
</dbReference>
<keyword evidence="6" id="KW-1185">Reference proteome</keyword>
<dbReference type="InterPro" id="IPR050568">
    <property type="entry name" value="Transcr_DNA_Rep_Reg"/>
</dbReference>
<feature type="compositionally biased region" description="Polar residues" evidence="3">
    <location>
        <begin position="1"/>
        <end position="21"/>
    </location>
</feature>
<dbReference type="Proteomes" id="UP000095085">
    <property type="component" value="Unassembled WGS sequence"/>
</dbReference>
<dbReference type="PANTHER" id="PTHR10252:SF151">
    <property type="entry name" value="DNA POLYMERASE EPSILON NONCATALYTIC SUBUNIT"/>
    <property type="match status" value="1"/>
</dbReference>
<dbReference type="GO" id="GO:0008623">
    <property type="term" value="C:CHRAC"/>
    <property type="evidence" value="ECO:0007669"/>
    <property type="project" value="TreeGrafter"/>
</dbReference>
<reference evidence="6" key="1">
    <citation type="submission" date="2016-05" db="EMBL/GenBank/DDBJ databases">
        <title>Comparative genomics of biotechnologically important yeasts.</title>
        <authorList>
            <consortium name="DOE Joint Genome Institute"/>
            <person name="Riley R."/>
            <person name="Haridas S."/>
            <person name="Wolfe K.H."/>
            <person name="Lopes M.R."/>
            <person name="Hittinger C.T."/>
            <person name="Goker M."/>
            <person name="Salamov A."/>
            <person name="Wisecaver J."/>
            <person name="Long T.M."/>
            <person name="Aerts A.L."/>
            <person name="Barry K."/>
            <person name="Choi C."/>
            <person name="Clum A."/>
            <person name="Coughlan A.Y."/>
            <person name="Deshpande S."/>
            <person name="Douglass A.P."/>
            <person name="Hanson S.J."/>
            <person name="Klenk H.-P."/>
            <person name="Labutti K."/>
            <person name="Lapidus A."/>
            <person name="Lindquist E."/>
            <person name="Lipzen A."/>
            <person name="Meier-Kolthoff J.P."/>
            <person name="Ohm R.A."/>
            <person name="Otillar R.P."/>
            <person name="Pangilinan J."/>
            <person name="Peng Y."/>
            <person name="Rokas A."/>
            <person name="Rosa C.A."/>
            <person name="Scheuner C."/>
            <person name="Sibirny A.A."/>
            <person name="Slot J.C."/>
            <person name="Stielow J.B."/>
            <person name="Sun H."/>
            <person name="Kurtzman C.P."/>
            <person name="Blackwell M."/>
            <person name="Grigoriev I.V."/>
            <person name="Jeffries T.W."/>
        </authorList>
    </citation>
    <scope>NUCLEOTIDE SEQUENCE [LARGE SCALE GENOMIC DNA]</scope>
    <source>
        <strain evidence="6">NRRL Y-1933</strain>
    </source>
</reference>
<organism evidence="5 6">
    <name type="scientific">Hyphopichia burtonii NRRL Y-1933</name>
    <dbReference type="NCBI Taxonomy" id="984485"/>
    <lineage>
        <taxon>Eukaryota</taxon>
        <taxon>Fungi</taxon>
        <taxon>Dikarya</taxon>
        <taxon>Ascomycota</taxon>
        <taxon>Saccharomycotina</taxon>
        <taxon>Pichiomycetes</taxon>
        <taxon>Debaryomycetaceae</taxon>
        <taxon>Hyphopichia</taxon>
    </lineage>
</organism>
<dbReference type="AlphaFoldDB" id="A0A1E4RKB3"/>
<dbReference type="GO" id="GO:0006261">
    <property type="term" value="P:DNA-templated DNA replication"/>
    <property type="evidence" value="ECO:0007669"/>
    <property type="project" value="TreeGrafter"/>
</dbReference>
<feature type="region of interest" description="Disordered" evidence="3">
    <location>
        <begin position="1"/>
        <end position="34"/>
    </location>
</feature>
<dbReference type="InterPro" id="IPR009072">
    <property type="entry name" value="Histone-fold"/>
</dbReference>
<name>A0A1E4RKB3_9ASCO</name>
<accession>A0A1E4RKB3</accession>
<keyword evidence="2" id="KW-0539">Nucleus</keyword>
<dbReference type="EMBL" id="KV454540">
    <property type="protein sequence ID" value="ODV67683.1"/>
    <property type="molecule type" value="Genomic_DNA"/>
</dbReference>
<dbReference type="GO" id="GO:0046982">
    <property type="term" value="F:protein heterodimerization activity"/>
    <property type="evidence" value="ECO:0007669"/>
    <property type="project" value="InterPro"/>
</dbReference>
<dbReference type="OrthoDB" id="636685at2759"/>
<evidence type="ECO:0000259" key="4">
    <source>
        <dbReference type="Pfam" id="PF00808"/>
    </source>
</evidence>
<protein>
    <recommendedName>
        <fullName evidence="4">Transcription factor CBF/NF-Y/archaeal histone domain-containing protein</fullName>
    </recommendedName>
</protein>
<feature type="domain" description="Transcription factor CBF/NF-Y/archaeal histone" evidence="4">
    <location>
        <begin position="83"/>
        <end position="146"/>
    </location>
</feature>
<dbReference type="GeneID" id="30993064"/>